<dbReference type="Proteomes" id="UP000465778">
    <property type="component" value="Unassembled WGS sequence"/>
</dbReference>
<protein>
    <submittedName>
        <fullName evidence="1">Putative secreted protein</fullName>
    </submittedName>
</protein>
<gene>
    <name evidence="1" type="ORF">KIS1582_3566</name>
</gene>
<accession>A0A800MUJ9</accession>
<reference evidence="1 2" key="1">
    <citation type="journal article" date="2020" name="G3 (Bethesda)">
        <title>Whole Genome Sequencing and Comparative Genomics of Two Nematicidal Bacillus Strains Reveals a Wide Range of Possible Virulence Factors.</title>
        <authorList>
            <person name="Susic N."/>
            <person name="Janezic S."/>
            <person name="Rupnik M."/>
            <person name="Geric Stare B."/>
        </authorList>
    </citation>
    <scope>NUCLEOTIDE SEQUENCE [LARGE SCALE GENOMIC DNA]</scope>
    <source>
        <strain evidence="1 2">I-1582</strain>
    </source>
</reference>
<dbReference type="EMBL" id="VDEM01000050">
    <property type="protein sequence ID" value="KAF0822672.1"/>
    <property type="molecule type" value="Genomic_DNA"/>
</dbReference>
<comment type="caution">
    <text evidence="1">The sequence shown here is derived from an EMBL/GenBank/DDBJ whole genome shotgun (WGS) entry which is preliminary data.</text>
</comment>
<dbReference type="InterPro" id="IPR021338">
    <property type="entry name" value="DUF2953"/>
</dbReference>
<organism evidence="1 2">
    <name type="scientific">Cytobacillus firmus</name>
    <name type="common">Bacillus firmus</name>
    <dbReference type="NCBI Taxonomy" id="1399"/>
    <lineage>
        <taxon>Bacteria</taxon>
        <taxon>Bacillati</taxon>
        <taxon>Bacillota</taxon>
        <taxon>Bacilli</taxon>
        <taxon>Bacillales</taxon>
        <taxon>Bacillaceae</taxon>
        <taxon>Cytobacillus</taxon>
    </lineage>
</organism>
<dbReference type="OrthoDB" id="1683589at2"/>
<proteinExistence type="predicted"/>
<evidence type="ECO:0000313" key="2">
    <source>
        <dbReference type="Proteomes" id="UP000465778"/>
    </source>
</evidence>
<evidence type="ECO:0000313" key="1">
    <source>
        <dbReference type="EMBL" id="KAF0822672.1"/>
    </source>
</evidence>
<dbReference type="RefSeq" id="WP_159345910.1">
    <property type="nucleotide sequence ID" value="NZ_JARMFD010000040.1"/>
</dbReference>
<name>A0A800MUJ9_CYTFI</name>
<sequence>MKWLLIAVIALILLLILVMITKLKIYFHFYHGNDNDHLKIHLKAWLGLIRYKIEVPLIKVDDNSPTIVVKDKTAAGPQENPSGKDTKQFSAADLVNGLHDMKTMLNHVVNLHKIIRKFLKRVTIRNLEWHTFAGLGDAAHTGMITGALWAIKGSILGIISHYMILKTPPSITVTPHFQFSVSQTAISCMIHFRVGHAMLAGIKLIKYWKGGRPDFRTKPLSALSDDGTKTV</sequence>
<dbReference type="AlphaFoldDB" id="A0A800MUJ9"/>
<dbReference type="Pfam" id="PF11167">
    <property type="entry name" value="DUF2953"/>
    <property type="match status" value="1"/>
</dbReference>